<comment type="subunit">
    <text evidence="2">Homooctamer.</text>
</comment>
<comment type="catalytic activity">
    <reaction evidence="9">
        <text>alpha-D-glucose 1-phosphate + UTP + H(+) = UDP-alpha-D-glucose + diphosphate</text>
        <dbReference type="Rhea" id="RHEA:19889"/>
        <dbReference type="ChEBI" id="CHEBI:15378"/>
        <dbReference type="ChEBI" id="CHEBI:33019"/>
        <dbReference type="ChEBI" id="CHEBI:46398"/>
        <dbReference type="ChEBI" id="CHEBI:58601"/>
        <dbReference type="ChEBI" id="CHEBI:58885"/>
        <dbReference type="EC" id="2.7.7.9"/>
    </reaction>
    <physiologicalReaction direction="left-to-right" evidence="9">
        <dbReference type="Rhea" id="RHEA:19890"/>
    </physiologicalReaction>
</comment>
<evidence type="ECO:0000256" key="1">
    <source>
        <dbReference type="ARBA" id="ARBA00010401"/>
    </source>
</evidence>
<protein>
    <recommendedName>
        <fullName evidence="4">UTP--glucose-1-phosphate uridylyltransferase</fullName>
        <ecNumber evidence="3">2.7.7.9</ecNumber>
    </recommendedName>
    <alternativeName>
        <fullName evidence="8">UDP-glucose pyrophosphorylase</fullName>
    </alternativeName>
</protein>
<dbReference type="InterPro" id="IPR029044">
    <property type="entry name" value="Nucleotide-diphossugar_trans"/>
</dbReference>
<evidence type="ECO:0000313" key="12">
    <source>
        <dbReference type="Proteomes" id="UP000005408"/>
    </source>
</evidence>
<dbReference type="FunFam" id="2.160.10.10:FF:000001">
    <property type="entry name" value="UTP--glucose-1-phosphate uridylyltransferase"/>
    <property type="match status" value="1"/>
</dbReference>
<proteinExistence type="inferred from homology"/>
<accession>A0A8W8ICT5</accession>
<dbReference type="InterPro" id="IPR002618">
    <property type="entry name" value="UDPGP_fam"/>
</dbReference>
<reference evidence="11" key="1">
    <citation type="submission" date="2022-08" db="UniProtKB">
        <authorList>
            <consortium name="EnsemblMetazoa"/>
        </authorList>
    </citation>
    <scope>IDENTIFICATION</scope>
    <source>
        <strain evidence="11">05x7-T-G4-1.051#20</strain>
    </source>
</reference>
<keyword evidence="12" id="KW-1185">Reference proteome</keyword>
<evidence type="ECO:0000259" key="10">
    <source>
        <dbReference type="Pfam" id="PF07928"/>
    </source>
</evidence>
<dbReference type="PANTHER" id="PTHR43511">
    <property type="match status" value="1"/>
</dbReference>
<dbReference type="Gene3D" id="3.90.550.10">
    <property type="entry name" value="Spore Coat Polysaccharide Biosynthesis Protein SpsA, Chain A"/>
    <property type="match status" value="2"/>
</dbReference>
<keyword evidence="6" id="KW-0548">Nucleotidyltransferase</keyword>
<keyword evidence="5" id="KW-0808">Transferase</keyword>
<evidence type="ECO:0000256" key="5">
    <source>
        <dbReference type="ARBA" id="ARBA00022679"/>
    </source>
</evidence>
<evidence type="ECO:0000256" key="3">
    <source>
        <dbReference type="ARBA" id="ARBA00012415"/>
    </source>
</evidence>
<feature type="domain" description="Vacuolar protein sorting-associated protein 54 C-terminal" evidence="10">
    <location>
        <begin position="202"/>
        <end position="331"/>
    </location>
</feature>
<dbReference type="CDD" id="cd00897">
    <property type="entry name" value="UGPase_euk"/>
    <property type="match status" value="1"/>
</dbReference>
<dbReference type="FunFam" id="3.90.550.10:FF:000002">
    <property type="entry name" value="UTP--glucose-1-phosphate uridylyltransferase"/>
    <property type="match status" value="1"/>
</dbReference>
<dbReference type="Proteomes" id="UP000005408">
    <property type="component" value="Unassembled WGS sequence"/>
</dbReference>
<dbReference type="Gene3D" id="1.20.1280.130">
    <property type="match status" value="1"/>
</dbReference>
<dbReference type="GO" id="GO:0005829">
    <property type="term" value="C:cytosol"/>
    <property type="evidence" value="ECO:0007669"/>
    <property type="project" value="GOC"/>
</dbReference>
<evidence type="ECO:0000256" key="9">
    <source>
        <dbReference type="ARBA" id="ARBA00047432"/>
    </source>
</evidence>
<dbReference type="Gene3D" id="6.10.250.860">
    <property type="match status" value="1"/>
</dbReference>
<dbReference type="Pfam" id="PF07928">
    <property type="entry name" value="Vps54"/>
    <property type="match status" value="1"/>
</dbReference>
<sequence>MTFHGVISDVIGIAAGKTLVPSPLPSPTQEDCLLSEATHLHVSVSEEAADVMISEAEYVTVQAKLNEMLCAVCDHAHDRCVKVITARSKDGFLERLSSSEFVALSREVEKFVTDCETISGRRCMSLRFSLQSQASKFVNRFHEERRTKLSLILDNERWRQADVPAEFQELVNHITRTGMLTIPDRTADSEKGPAEVLVVETQTFAVVGTVLMLMKMMVEYCQCVDNIPSAAPDLMSRLVDLFKIFNSRTCQLVLGAGALQLVGLKTISTKNLALASRCLQLVVYFIPKVRQHFEEKLVSKNKSMLRNLDQVQKDYTDHINEITNKLVSVMEAVIAQQLSKWEVKAPMPSMCFRSICKQISKMHEAVLDILPADQVKELFGRINSCFKKLVAQQLNTLEVSKNGGPQHGLVMSDLAFYSGTFKTLRGLESLAQDTNDVWDISEWKRTAMAAPTSAFVRGHRRAGSDVQFIERTRLDAQKAMNKELQKLIQTGPPGLHERIRAEFDEFEKLFGRYLQESGHAIMWDKIRLVSDDLVKTYNELKAPDNKSIKTLLNQLVVVKLNGGLGTSMGCKGPKSIISVRNDLTFLDLTVQQIEHLNKTYGTDVPLVLMNSFNTDADTEKILQRYSQVKVKIFTFNQSRYPRISRESLLPIATSFNTENIESWYPPGHGDVYQSIANSKLLDQFINDGKKYLFMSNIDNLGATVDLNILNFLLDPNTKQAPEFVMEVTNKTRADVKGGTLVEYDGKLRLLEIAQVPKDHVDEFKSVSKFKIFNTNNLWISLDAIKRVVEDNTLHMEIIVNPKGGTLVEYDGKLRLLEIAQVPKDHVDEFKSVSKFKIFNTNNLWISLDAIKRVVEDNTLHMEIIVNPKTLDNGVNVVQLETAVGAAIKSFEGAIGINVPRRRFLPVKTTSDLLIVMSNLYSLKTGALEMNPLRSFPSVPLVKLGSHFSKVKDYLHRFASIPDMLELDHLTVSGDVTFGRNVTLKGTVIIIANHGDRIDIPSGAVLENKIVSGNLRILDH</sequence>
<evidence type="ECO:0000256" key="4">
    <source>
        <dbReference type="ARBA" id="ARBA00019048"/>
    </source>
</evidence>
<dbReference type="GO" id="GO:0003983">
    <property type="term" value="F:UTP:glucose-1-phosphate uridylyltransferase activity"/>
    <property type="evidence" value="ECO:0007669"/>
    <property type="project" value="UniProtKB-EC"/>
</dbReference>
<organism evidence="11 12">
    <name type="scientific">Magallana gigas</name>
    <name type="common">Pacific oyster</name>
    <name type="synonym">Crassostrea gigas</name>
    <dbReference type="NCBI Taxonomy" id="29159"/>
    <lineage>
        <taxon>Eukaryota</taxon>
        <taxon>Metazoa</taxon>
        <taxon>Spiralia</taxon>
        <taxon>Lophotrochozoa</taxon>
        <taxon>Mollusca</taxon>
        <taxon>Bivalvia</taxon>
        <taxon>Autobranchia</taxon>
        <taxon>Pteriomorphia</taxon>
        <taxon>Ostreida</taxon>
        <taxon>Ostreoidea</taxon>
        <taxon>Ostreidae</taxon>
        <taxon>Magallana</taxon>
    </lineage>
</organism>
<comment type="function">
    <text evidence="7">UTP--glucose-1-phosphate uridylyltransferase catalyzing the conversion of glucose-1-phosphate into UDP-glucose, a crucial precursor for the production of glycogen.</text>
</comment>
<dbReference type="InterPro" id="IPR012501">
    <property type="entry name" value="Vps54_C"/>
</dbReference>
<evidence type="ECO:0000256" key="8">
    <source>
        <dbReference type="ARBA" id="ARBA00031959"/>
    </source>
</evidence>
<dbReference type="InterPro" id="IPR016267">
    <property type="entry name" value="UDPGP_trans"/>
</dbReference>
<dbReference type="GO" id="GO:0006011">
    <property type="term" value="P:UDP-alpha-D-glucose metabolic process"/>
    <property type="evidence" value="ECO:0007669"/>
    <property type="project" value="InterPro"/>
</dbReference>
<name>A0A8W8ICT5_MAGGI</name>
<dbReference type="EnsemblMetazoa" id="G13586.10">
    <property type="protein sequence ID" value="G13586.10:cds"/>
    <property type="gene ID" value="G13586"/>
</dbReference>
<evidence type="ECO:0000256" key="2">
    <source>
        <dbReference type="ARBA" id="ARBA00011823"/>
    </source>
</evidence>
<comment type="similarity">
    <text evidence="1">Belongs to the UDPGP type 1 family.</text>
</comment>
<evidence type="ECO:0000313" key="11">
    <source>
        <dbReference type="EnsemblMetazoa" id="G13586.10:cds"/>
    </source>
</evidence>
<dbReference type="Gene3D" id="2.160.10.10">
    <property type="entry name" value="Hexapeptide repeat proteins"/>
    <property type="match status" value="1"/>
</dbReference>
<dbReference type="Pfam" id="PF01704">
    <property type="entry name" value="UDPGP"/>
    <property type="match status" value="1"/>
</dbReference>
<dbReference type="SUPFAM" id="SSF53448">
    <property type="entry name" value="Nucleotide-diphospho-sugar transferases"/>
    <property type="match status" value="2"/>
</dbReference>
<dbReference type="GO" id="GO:0042147">
    <property type="term" value="P:retrograde transport, endosome to Golgi"/>
    <property type="evidence" value="ECO:0007669"/>
    <property type="project" value="InterPro"/>
</dbReference>
<evidence type="ECO:0000256" key="6">
    <source>
        <dbReference type="ARBA" id="ARBA00022695"/>
    </source>
</evidence>
<dbReference type="AlphaFoldDB" id="A0A8W8ICT5"/>
<dbReference type="EC" id="2.7.7.9" evidence="3"/>
<evidence type="ECO:0000256" key="7">
    <source>
        <dbReference type="ARBA" id="ARBA00023579"/>
    </source>
</evidence>